<evidence type="ECO:0000256" key="6">
    <source>
        <dbReference type="SAM" id="Phobius"/>
    </source>
</evidence>
<feature type="transmembrane region" description="Helical" evidence="6">
    <location>
        <begin position="670"/>
        <end position="691"/>
    </location>
</feature>
<dbReference type="InterPro" id="IPR020846">
    <property type="entry name" value="MFS_dom"/>
</dbReference>
<feature type="transmembrane region" description="Helical" evidence="6">
    <location>
        <begin position="589"/>
        <end position="617"/>
    </location>
</feature>
<proteinExistence type="inferred from homology"/>
<dbReference type="InterPro" id="IPR036259">
    <property type="entry name" value="MFS_trans_sf"/>
</dbReference>
<accession>A0A8J9ULT9</accession>
<dbReference type="Proteomes" id="UP000838878">
    <property type="component" value="Chromosome 11"/>
</dbReference>
<feature type="non-terminal residue" evidence="8">
    <location>
        <position position="793"/>
    </location>
</feature>
<dbReference type="InterPro" id="IPR024989">
    <property type="entry name" value="MFS_assoc_dom"/>
</dbReference>
<dbReference type="PROSITE" id="PS50850">
    <property type="entry name" value="MFS"/>
    <property type="match status" value="1"/>
</dbReference>
<evidence type="ECO:0000313" key="8">
    <source>
        <dbReference type="EMBL" id="CAH0715997.1"/>
    </source>
</evidence>
<evidence type="ECO:0000256" key="2">
    <source>
        <dbReference type="ARBA" id="ARBA00005241"/>
    </source>
</evidence>
<evidence type="ECO:0000313" key="9">
    <source>
        <dbReference type="Proteomes" id="UP000838878"/>
    </source>
</evidence>
<reference evidence="8" key="1">
    <citation type="submission" date="2021-12" db="EMBL/GenBank/DDBJ databases">
        <authorList>
            <person name="Martin H S."/>
        </authorList>
    </citation>
    <scope>NUCLEOTIDE SEQUENCE</scope>
</reference>
<keyword evidence="5 6" id="KW-0472">Membrane</keyword>
<sequence length="793" mass="89014">MCINYIKLFELFSSFCFCRFIFTNVNLKYLGYLLYEYWQLYNKFGWHSASLVPSSSTSLVLFVFGVLVHCSIFTHCKQDLRQPTDLLLTMPVDKKLLPVKAHFLFFNAGTAPLVPYLSTYARQLGFSPATVGLIYTILPIFGLFAKPLFGFLADKFRAQKNIFLMFIVVTILSFSTIYFVPQEMDKIPVEMYCNNNLSTLQTCYPPNKPVDQCKIDHIADMNSTMCKMTCNMTSFDLRKPVCEQPSMPTLCFKNINANGYDALISNVSVSNECITIATHTIDLGHGLLYESRCRNEDLKEPCYLECNHPTLSAMTYKTEVNMTCVEQRLSYEVCNNDSFALLDSLDTKDELGKCKVHCNSATSVSIMDLCDMWNAGITNNCELLEEDTLPNELQFQAALGLTQMIVDRNNCLFIDVKYIVLENGTIVHPTCGPTDYHERRPHLYQPQCIINCDDSMVNEIFKAAIEDTEEETQYNLIFWMFFISMIVSWIGQAVVVTFADAICFNILGCRASLYGRQRLWGSFGFGCISLLTGFLIDTFSEGAYKNYTIAFILMLIFLSGDFIVSSFMKVEQSQMSINIMADVGTMLSSYANILFLLWTVAVGLCTGLIWQFLFWHIEDIANLTCDGTEYVKTLQGLVSAIQTFGGEIPFMFISGYLLKKFGHSQIMSAVLFGFGIRFILYSHIISAWWILPVELFQGLTSGMFYPTITSYANIVSAPGTETTVQGLVGAIFEGVGSSLGSFIGGRLYGVYGGWITFRYFGYGALVAGVIHAVATAFVKKGTHMGLTPGNNRG</sequence>
<feature type="transmembrane region" description="Helical" evidence="6">
    <location>
        <begin position="55"/>
        <end position="76"/>
    </location>
</feature>
<feature type="transmembrane region" description="Helical" evidence="6">
    <location>
        <begin position="161"/>
        <end position="180"/>
    </location>
</feature>
<keyword evidence="9" id="KW-1185">Reference proteome</keyword>
<comment type="subcellular location">
    <subcellularLocation>
        <location evidence="1">Membrane</location>
        <topology evidence="1">Multi-pass membrane protein</topology>
    </subcellularLocation>
</comment>
<organism evidence="8 9">
    <name type="scientific">Brenthis ino</name>
    <name type="common">lesser marbled fritillary</name>
    <dbReference type="NCBI Taxonomy" id="405034"/>
    <lineage>
        <taxon>Eukaryota</taxon>
        <taxon>Metazoa</taxon>
        <taxon>Ecdysozoa</taxon>
        <taxon>Arthropoda</taxon>
        <taxon>Hexapoda</taxon>
        <taxon>Insecta</taxon>
        <taxon>Pterygota</taxon>
        <taxon>Neoptera</taxon>
        <taxon>Endopterygota</taxon>
        <taxon>Lepidoptera</taxon>
        <taxon>Glossata</taxon>
        <taxon>Ditrysia</taxon>
        <taxon>Papilionoidea</taxon>
        <taxon>Nymphalidae</taxon>
        <taxon>Heliconiinae</taxon>
        <taxon>Argynnini</taxon>
        <taxon>Brenthis</taxon>
    </lineage>
</organism>
<evidence type="ECO:0000256" key="5">
    <source>
        <dbReference type="ARBA" id="ARBA00023136"/>
    </source>
</evidence>
<feature type="domain" description="Major facilitator superfamily (MFS) profile" evidence="7">
    <location>
        <begin position="591"/>
        <end position="793"/>
    </location>
</feature>
<feature type="transmembrane region" description="Helical" evidence="6">
    <location>
        <begin position="759"/>
        <end position="778"/>
    </location>
</feature>
<evidence type="ECO:0000256" key="4">
    <source>
        <dbReference type="ARBA" id="ARBA00022989"/>
    </source>
</evidence>
<feature type="transmembrane region" description="Helical" evidence="6">
    <location>
        <begin position="476"/>
        <end position="507"/>
    </location>
</feature>
<keyword evidence="3 6" id="KW-0812">Transmembrane</keyword>
<feature type="transmembrane region" description="Helical" evidence="6">
    <location>
        <begin position="97"/>
        <end position="117"/>
    </location>
</feature>
<dbReference type="CDD" id="cd17335">
    <property type="entry name" value="MFS_MFSD6"/>
    <property type="match status" value="1"/>
</dbReference>
<comment type="similarity">
    <text evidence="2">Belongs to the major facilitator superfamily. MFSD6 family.</text>
</comment>
<dbReference type="AlphaFoldDB" id="A0A8J9ULT9"/>
<evidence type="ECO:0000256" key="3">
    <source>
        <dbReference type="ARBA" id="ARBA00022692"/>
    </source>
</evidence>
<feature type="transmembrane region" description="Helical" evidence="6">
    <location>
        <begin position="637"/>
        <end position="658"/>
    </location>
</feature>
<keyword evidence="4 6" id="KW-1133">Transmembrane helix</keyword>
<dbReference type="Gene3D" id="1.20.1250.20">
    <property type="entry name" value="MFS general substrate transporter like domains"/>
    <property type="match status" value="3"/>
</dbReference>
<name>A0A8J9ULT9_9NEOP</name>
<feature type="transmembrane region" description="Helical" evidence="6">
    <location>
        <begin position="129"/>
        <end position="149"/>
    </location>
</feature>
<dbReference type="Pfam" id="PF12832">
    <property type="entry name" value="MFS_1_like"/>
    <property type="match status" value="1"/>
</dbReference>
<dbReference type="GO" id="GO:0016020">
    <property type="term" value="C:membrane"/>
    <property type="evidence" value="ECO:0007669"/>
    <property type="project" value="UniProtKB-SubCell"/>
</dbReference>
<gene>
    <name evidence="8" type="ORF">BINO364_LOCUS2846</name>
</gene>
<dbReference type="PANTHER" id="PTHR16172">
    <property type="entry name" value="MAJOR FACILITATOR SUPERFAMILY DOMAIN-CONTAINING PROTEIN 6-LIKE"/>
    <property type="match status" value="1"/>
</dbReference>
<evidence type="ECO:0000256" key="1">
    <source>
        <dbReference type="ARBA" id="ARBA00004141"/>
    </source>
</evidence>
<dbReference type="SUPFAM" id="SSF103473">
    <property type="entry name" value="MFS general substrate transporter"/>
    <property type="match status" value="2"/>
</dbReference>
<dbReference type="PANTHER" id="PTHR16172:SF30">
    <property type="entry name" value="SUGAR BABY, ISOFORM C"/>
    <property type="match status" value="1"/>
</dbReference>
<feature type="transmembrane region" description="Helical" evidence="6">
    <location>
        <begin position="12"/>
        <end position="35"/>
    </location>
</feature>
<protein>
    <recommendedName>
        <fullName evidence="7">Major facilitator superfamily (MFS) profile domain-containing protein</fullName>
    </recommendedName>
</protein>
<feature type="transmembrane region" description="Helical" evidence="6">
    <location>
        <begin position="548"/>
        <end position="568"/>
    </location>
</feature>
<feature type="transmembrane region" description="Helical" evidence="6">
    <location>
        <begin position="519"/>
        <end position="536"/>
    </location>
</feature>
<dbReference type="OrthoDB" id="515887at2759"/>
<dbReference type="GO" id="GO:0022857">
    <property type="term" value="F:transmembrane transporter activity"/>
    <property type="evidence" value="ECO:0007669"/>
    <property type="project" value="InterPro"/>
</dbReference>
<dbReference type="InterPro" id="IPR051717">
    <property type="entry name" value="MFS_MFSD6"/>
</dbReference>
<evidence type="ECO:0000259" key="7">
    <source>
        <dbReference type="PROSITE" id="PS50850"/>
    </source>
</evidence>
<dbReference type="EMBL" id="OV170231">
    <property type="protein sequence ID" value="CAH0715997.1"/>
    <property type="molecule type" value="Genomic_DNA"/>
</dbReference>